<keyword evidence="2" id="KW-1185">Reference proteome</keyword>
<dbReference type="AlphaFoldDB" id="A0A1V9YMU1"/>
<comment type="caution">
    <text evidence="1">The sequence shown here is derived from an EMBL/GenBank/DDBJ whole genome shotgun (WGS) entry which is preliminary data.</text>
</comment>
<reference evidence="1 2" key="1">
    <citation type="journal article" date="2014" name="Genome Biol. Evol.">
        <title>The secreted proteins of Achlya hypogyna and Thraustotheca clavata identify the ancestral oomycete secretome and reveal gene acquisitions by horizontal gene transfer.</title>
        <authorList>
            <person name="Misner I."/>
            <person name="Blouin N."/>
            <person name="Leonard G."/>
            <person name="Richards T.A."/>
            <person name="Lane C.E."/>
        </authorList>
    </citation>
    <scope>NUCLEOTIDE SEQUENCE [LARGE SCALE GENOMIC DNA]</scope>
    <source>
        <strain evidence="1 2">ATCC 34112</strain>
    </source>
</reference>
<name>A0A1V9YMU1_9STRA</name>
<dbReference type="EMBL" id="JNBS01003454">
    <property type="protein sequence ID" value="OQR87066.1"/>
    <property type="molecule type" value="Genomic_DNA"/>
</dbReference>
<organism evidence="1 2">
    <name type="scientific">Thraustotheca clavata</name>
    <dbReference type="NCBI Taxonomy" id="74557"/>
    <lineage>
        <taxon>Eukaryota</taxon>
        <taxon>Sar</taxon>
        <taxon>Stramenopiles</taxon>
        <taxon>Oomycota</taxon>
        <taxon>Saprolegniomycetes</taxon>
        <taxon>Saprolegniales</taxon>
        <taxon>Achlyaceae</taxon>
        <taxon>Thraustotheca</taxon>
    </lineage>
</organism>
<evidence type="ECO:0000313" key="1">
    <source>
        <dbReference type="EMBL" id="OQR87066.1"/>
    </source>
</evidence>
<evidence type="ECO:0000313" key="2">
    <source>
        <dbReference type="Proteomes" id="UP000243217"/>
    </source>
</evidence>
<accession>A0A1V9YMU1</accession>
<dbReference type="Proteomes" id="UP000243217">
    <property type="component" value="Unassembled WGS sequence"/>
</dbReference>
<gene>
    <name evidence="1" type="ORF">THRCLA_22940</name>
</gene>
<proteinExistence type="predicted"/>
<sequence length="75" mass="8505">MRASLYERLIVQHKKLKIVNFYIHWIVYFDCSALLTSKNGGSGSLIFAENAVLNVTFKANFIYGETTNNSPTTMI</sequence>
<protein>
    <submittedName>
        <fullName evidence="1">Uncharacterized protein</fullName>
    </submittedName>
</protein>